<evidence type="ECO:0000313" key="1">
    <source>
        <dbReference type="EMBL" id="MFC4292712.1"/>
    </source>
</evidence>
<accession>A0ABV8RGZ2</accession>
<protein>
    <submittedName>
        <fullName evidence="1">Uncharacterized protein</fullName>
    </submittedName>
</protein>
<keyword evidence="2" id="KW-1185">Reference proteome</keyword>
<proteinExistence type="predicted"/>
<evidence type="ECO:0000313" key="2">
    <source>
        <dbReference type="Proteomes" id="UP001595887"/>
    </source>
</evidence>
<name>A0ABV8RGZ2_9SPHN</name>
<dbReference type="RefSeq" id="WP_381423625.1">
    <property type="nucleotide sequence ID" value="NZ_JBHSDH010000013.1"/>
</dbReference>
<dbReference type="EMBL" id="JBHSDH010000013">
    <property type="protein sequence ID" value="MFC4292712.1"/>
    <property type="molecule type" value="Genomic_DNA"/>
</dbReference>
<organism evidence="1 2">
    <name type="scientific">Sphingorhabdus arenilitoris</name>
    <dbReference type="NCBI Taxonomy" id="1490041"/>
    <lineage>
        <taxon>Bacteria</taxon>
        <taxon>Pseudomonadati</taxon>
        <taxon>Pseudomonadota</taxon>
        <taxon>Alphaproteobacteria</taxon>
        <taxon>Sphingomonadales</taxon>
        <taxon>Sphingomonadaceae</taxon>
        <taxon>Sphingorhabdus</taxon>
    </lineage>
</organism>
<gene>
    <name evidence="1" type="ORF">ACFOWX_09835</name>
</gene>
<sequence>MKQSHHIPHFALACAAICAAASIDHANAKDRGAANPYFEDLSEQPASKSVGDADVNAKSVIRCTADKRWCAELLTNADTIGFTMNLFDGRSRDDADSIRKNIASYTVSEDSGDSAYDRSSTEIWPQIIRQPVGDPVDEGTEPRETIIIGLLSGQSSMYSGGGAQVTTLNLYRVNGDPFTNAGLENVLNVPWNGSIMIRACFSEEDLTLRKGVCHDLYDFTAELTLAKSHNSPLLPQLIYQTKAVATPGTSRRSNDNSTGVQLTDKDILPQTDLRCSYRRLLTYNPTTQRYEFDRPGPDCSDYTMP</sequence>
<comment type="caution">
    <text evidence="1">The sequence shown here is derived from an EMBL/GenBank/DDBJ whole genome shotgun (WGS) entry which is preliminary data.</text>
</comment>
<dbReference type="Proteomes" id="UP001595887">
    <property type="component" value="Unassembled WGS sequence"/>
</dbReference>
<reference evidence="2" key="1">
    <citation type="journal article" date="2019" name="Int. J. Syst. Evol. Microbiol.">
        <title>The Global Catalogue of Microorganisms (GCM) 10K type strain sequencing project: providing services to taxonomists for standard genome sequencing and annotation.</title>
        <authorList>
            <consortium name="The Broad Institute Genomics Platform"/>
            <consortium name="The Broad Institute Genome Sequencing Center for Infectious Disease"/>
            <person name="Wu L."/>
            <person name="Ma J."/>
        </authorList>
    </citation>
    <scope>NUCLEOTIDE SEQUENCE [LARGE SCALE GENOMIC DNA]</scope>
    <source>
        <strain evidence="2">CECT 8531</strain>
    </source>
</reference>